<dbReference type="EMBL" id="JAIZAY010000001">
    <property type="protein sequence ID" value="KAJ8050140.1"/>
    <property type="molecule type" value="Genomic_DNA"/>
</dbReference>
<dbReference type="InterPro" id="IPR000569">
    <property type="entry name" value="HECT_dom"/>
</dbReference>
<keyword evidence="5" id="KW-1185">Reference proteome</keyword>
<name>A0A9Q1CSB0_HOLLE</name>
<dbReference type="PROSITE" id="PS50237">
    <property type="entry name" value="HECT"/>
    <property type="match status" value="1"/>
</dbReference>
<evidence type="ECO:0000256" key="2">
    <source>
        <dbReference type="PROSITE-ProRule" id="PRU00104"/>
    </source>
</evidence>
<accession>A0A9Q1CSB0</accession>
<dbReference type="Proteomes" id="UP001152320">
    <property type="component" value="Chromosome 1"/>
</dbReference>
<dbReference type="AlphaFoldDB" id="A0A9Q1CSB0"/>
<dbReference type="OrthoDB" id="2384350at2759"/>
<feature type="active site" description="Glycyl thioester intermediate" evidence="2">
    <location>
        <position position="419"/>
    </location>
</feature>
<dbReference type="Gene3D" id="3.30.2410.10">
    <property type="entry name" value="Hect, E3 ligase catalytic domain"/>
    <property type="match status" value="1"/>
</dbReference>
<keyword evidence="1 2" id="KW-0833">Ubl conjugation pathway</keyword>
<organism evidence="4 5">
    <name type="scientific">Holothuria leucospilota</name>
    <name type="common">Black long sea cucumber</name>
    <name type="synonym">Mertensiothuria leucospilota</name>
    <dbReference type="NCBI Taxonomy" id="206669"/>
    <lineage>
        <taxon>Eukaryota</taxon>
        <taxon>Metazoa</taxon>
        <taxon>Echinodermata</taxon>
        <taxon>Eleutherozoa</taxon>
        <taxon>Echinozoa</taxon>
        <taxon>Holothuroidea</taxon>
        <taxon>Aspidochirotacea</taxon>
        <taxon>Aspidochirotida</taxon>
        <taxon>Holothuriidae</taxon>
        <taxon>Holothuria</taxon>
    </lineage>
</organism>
<evidence type="ECO:0000259" key="3">
    <source>
        <dbReference type="PROSITE" id="PS50237"/>
    </source>
</evidence>
<evidence type="ECO:0000313" key="5">
    <source>
        <dbReference type="Proteomes" id="UP001152320"/>
    </source>
</evidence>
<reference evidence="4" key="1">
    <citation type="submission" date="2021-10" db="EMBL/GenBank/DDBJ databases">
        <title>Tropical sea cucumber genome reveals ecological adaptation and Cuvierian tubules defense mechanism.</title>
        <authorList>
            <person name="Chen T."/>
        </authorList>
    </citation>
    <scope>NUCLEOTIDE SEQUENCE</scope>
    <source>
        <strain evidence="4">Nanhai2018</strain>
        <tissue evidence="4">Muscle</tissue>
    </source>
</reference>
<evidence type="ECO:0000313" key="4">
    <source>
        <dbReference type="EMBL" id="KAJ8050140.1"/>
    </source>
</evidence>
<gene>
    <name evidence="4" type="ORF">HOLleu_03222</name>
</gene>
<sequence>MLQKREYWREYFSILQPERLPTGWKINPQKLLELLCFKYFWLGDTNHWKLYGDAREIGGQQSAIIALSILNEAALHGIKYHEPNEVYPIAIFYGKDARDNLEEDLGFQNSWLEKERNQGNGHIFYLCGDEMFLESALDGDNVLGPNTKQGWDIYHQQSVDDKNKTVNNLRSELDVTMDRHHGSNILNSVPLNRTVFCLLHAVARCVEKLLTLEVELITQEANKVAQLGMDASEYMKEKLVQASEAEYADTIYQLSDFIHMAGCRNLAFDFRKRPLLVKYLIRFFVVDRLSPALEQFEEGLTTLGVLREMKNFPDLMYKVFKPSEDNKITAQDIINMFVVERSAEGSNRHKKDAVTHVNFLDLLDNLEREGKLETFAWATGLTRLPILGFSEKPTLGFDHPEDLIGDEALRRGFPFANTCGLILRLPVLENEDEFMENMRSAVSFRLFTSS</sequence>
<comment type="caution">
    <text evidence="4">The sequence shown here is derived from an EMBL/GenBank/DDBJ whole genome shotgun (WGS) entry which is preliminary data.</text>
</comment>
<evidence type="ECO:0000256" key="1">
    <source>
        <dbReference type="ARBA" id="ARBA00022786"/>
    </source>
</evidence>
<protein>
    <submittedName>
        <fullName evidence="4">G2/M phase-specific E3 ubiquitin-protein ligase</fullName>
    </submittedName>
</protein>
<proteinExistence type="predicted"/>
<feature type="domain" description="HECT" evidence="3">
    <location>
        <begin position="262"/>
        <end position="450"/>
    </location>
</feature>
<dbReference type="GO" id="GO:0004842">
    <property type="term" value="F:ubiquitin-protein transferase activity"/>
    <property type="evidence" value="ECO:0007669"/>
    <property type="project" value="InterPro"/>
</dbReference>
<dbReference type="InterPro" id="IPR035983">
    <property type="entry name" value="Hect_E3_ubiquitin_ligase"/>
</dbReference>
<dbReference type="Pfam" id="PF00632">
    <property type="entry name" value="HECT"/>
    <property type="match status" value="1"/>
</dbReference>
<dbReference type="SUPFAM" id="SSF56204">
    <property type="entry name" value="Hect, E3 ligase catalytic domain"/>
    <property type="match status" value="1"/>
</dbReference>